<dbReference type="PROSITE" id="PS00137">
    <property type="entry name" value="SUBTILASE_HIS"/>
    <property type="match status" value="1"/>
</dbReference>
<dbReference type="InterPro" id="IPR000772">
    <property type="entry name" value="Ricin_B_lectin"/>
</dbReference>
<dbReference type="InterPro" id="IPR036852">
    <property type="entry name" value="Peptidase_S8/S53_dom_sf"/>
</dbReference>
<dbReference type="Gene3D" id="2.80.10.50">
    <property type="match status" value="3"/>
</dbReference>
<name>A0A9X1NAJ6_9ACTN</name>
<evidence type="ECO:0000256" key="3">
    <source>
        <dbReference type="ARBA" id="ARBA00022801"/>
    </source>
</evidence>
<dbReference type="PROSITE" id="PS00136">
    <property type="entry name" value="SUBTILASE_ASP"/>
    <property type="match status" value="1"/>
</dbReference>
<dbReference type="Pfam" id="PF00652">
    <property type="entry name" value="Ricin_B_lectin"/>
    <property type="match status" value="3"/>
</dbReference>
<keyword evidence="10" id="KW-1185">Reference proteome</keyword>
<dbReference type="PRINTS" id="PR00723">
    <property type="entry name" value="SUBTILISIN"/>
</dbReference>
<dbReference type="GO" id="GO:0016020">
    <property type="term" value="C:membrane"/>
    <property type="evidence" value="ECO:0007669"/>
    <property type="project" value="InterPro"/>
</dbReference>
<dbReference type="PANTHER" id="PTHR43806:SF11">
    <property type="entry name" value="CEREVISIN-RELATED"/>
    <property type="match status" value="1"/>
</dbReference>
<dbReference type="InterPro" id="IPR000209">
    <property type="entry name" value="Peptidase_S8/S53_dom"/>
</dbReference>
<feature type="active site" description="Charge relay system" evidence="5">
    <location>
        <position position="177"/>
    </location>
</feature>
<dbReference type="Pfam" id="PF00082">
    <property type="entry name" value="Peptidase_S8"/>
    <property type="match status" value="1"/>
</dbReference>
<evidence type="ECO:0000256" key="7">
    <source>
        <dbReference type="SAM" id="MobiDB-lite"/>
    </source>
</evidence>
<dbReference type="SUPFAM" id="SSF52743">
    <property type="entry name" value="Subtilisin-like"/>
    <property type="match status" value="1"/>
</dbReference>
<protein>
    <submittedName>
        <fullName evidence="9">Ricin-type beta-trefoil lectin domain protein</fullName>
    </submittedName>
</protein>
<dbReference type="InterPro" id="IPR015500">
    <property type="entry name" value="Peptidase_S8_subtilisin-rel"/>
</dbReference>
<dbReference type="InterPro" id="IPR023827">
    <property type="entry name" value="Peptidase_S8_Asp-AS"/>
</dbReference>
<proteinExistence type="inferred from homology"/>
<comment type="caution">
    <text evidence="9">The sequence shown here is derived from an EMBL/GenBank/DDBJ whole genome shotgun (WGS) entry which is preliminary data.</text>
</comment>
<accession>A0A9X1NAJ6</accession>
<dbReference type="InterPro" id="IPR034193">
    <property type="entry name" value="PCSK9_ProteinaseK-like"/>
</dbReference>
<dbReference type="InterPro" id="IPR037045">
    <property type="entry name" value="S8pro/Inhibitor_I9_sf"/>
</dbReference>
<dbReference type="GO" id="GO:0005975">
    <property type="term" value="P:carbohydrate metabolic process"/>
    <property type="evidence" value="ECO:0007669"/>
    <property type="project" value="UniProtKB-ARBA"/>
</dbReference>
<dbReference type="EMBL" id="JAJOMB010000002">
    <property type="protein sequence ID" value="MCD5310334.1"/>
    <property type="molecule type" value="Genomic_DNA"/>
</dbReference>
<reference evidence="9" key="1">
    <citation type="submission" date="2021-11" db="EMBL/GenBank/DDBJ databases">
        <title>Streptomyces corallinus and Kineosporia corallina sp. nov., two new coral-derived marine actinobacteria.</title>
        <authorList>
            <person name="Buangrab K."/>
            <person name="Sutthacheep M."/>
            <person name="Yeemin T."/>
            <person name="Harunari E."/>
            <person name="Igarashi Y."/>
            <person name="Sripreechasak P."/>
            <person name="Kanchanasin P."/>
            <person name="Tanasupawat S."/>
            <person name="Phongsopitanun W."/>
        </authorList>
    </citation>
    <scope>NUCLEOTIDE SEQUENCE</scope>
    <source>
        <strain evidence="9">JCM 31032</strain>
    </source>
</reference>
<dbReference type="Proteomes" id="UP001138997">
    <property type="component" value="Unassembled WGS sequence"/>
</dbReference>
<evidence type="ECO:0000313" key="9">
    <source>
        <dbReference type="EMBL" id="MCD5310334.1"/>
    </source>
</evidence>
<dbReference type="PROSITE" id="PS50231">
    <property type="entry name" value="RICIN_B_LECTIN"/>
    <property type="match status" value="3"/>
</dbReference>
<dbReference type="PROSITE" id="PS51892">
    <property type="entry name" value="SUBTILASE"/>
    <property type="match status" value="1"/>
</dbReference>
<dbReference type="CDD" id="cd04077">
    <property type="entry name" value="Peptidases_S8_PCSK9_ProteinaseK_like"/>
    <property type="match status" value="1"/>
</dbReference>
<dbReference type="GO" id="GO:0006508">
    <property type="term" value="P:proteolysis"/>
    <property type="evidence" value="ECO:0007669"/>
    <property type="project" value="UniProtKB-KW"/>
</dbReference>
<dbReference type="InterPro" id="IPR050131">
    <property type="entry name" value="Peptidase_S8_subtilisin-like"/>
</dbReference>
<evidence type="ECO:0000256" key="1">
    <source>
        <dbReference type="ARBA" id="ARBA00011073"/>
    </source>
</evidence>
<dbReference type="GO" id="GO:0004252">
    <property type="term" value="F:serine-type endopeptidase activity"/>
    <property type="evidence" value="ECO:0007669"/>
    <property type="project" value="UniProtKB-UniRule"/>
</dbReference>
<dbReference type="InterPro" id="IPR013783">
    <property type="entry name" value="Ig-like_fold"/>
</dbReference>
<sequence>MLAVTAGLAAVVSGTVPSPISNDAAQSAPAQADFASDKSKTPPADLLSDGLSGQKAGTPIPGSYVVRLADRPGLRRAKLIQAATDRLTSEFGGTATYVYTAALRGFSARMSAGQAKQMAADPDVASVTEDVVMTSLAVETQSPAPWHLDRLDQNSLPLSGTYDYEGGGAGANIFVLDTGVRTSHQEFGGRAKPSGPNPEDAQDCAGHGTAVGGAAAGSTYGVAKQATLYGIRVLDCDGTGPKTGGLQAIDWITKNAPRPAVVNLSWGTSGQDDLDAAIRNSIKAGVTYVIAAGNSNENACTGSPARVEEAIVVGASDQQDNRAGFSSYGSCLDIFAPGTDIQTASYDSDTSTTTSGGTSLSAPIVAGAVALHQAANPSDSPAQVLAALKKCSAGEVGNPGPGSPNELLGSRCQASGPALANPGRQSTAVGQEVDLDVRPENAADSVRYGAQGLPSGLSMNATSGKITGAAAAGAKSSMVTLTATGPAGTTTQTLLWDVVLGMGNIKGINGECWDAPSSNTDDGNQLQLWECNHKWVAATDGTITFSENPSACVTDKDGRIETWRCDGSAAQVWQARDGQLVNPASGRCVSVPNSGWGTKLTTAACTDHAGQQWQLPTGMNATITLDTPGDQITVRGERVSKRVTARSSDTTQTFRYAAEGLPEGLSINASTGLISGTSPKPQATSTVGVTATSRSGESKSATFTWKVTDGQITGPADLCVDNWYGKTDNGNPIAVFWCNDGGTQQWTEQAGGTLEIQDKCMTVDGSKVVLGECAGAKTWEQQSNGTLALTGTARCLTAPDLNGGTPFEVADCSTSENQKWRLPNTTGTPEPDPEPTTPSPEEPEEPEAPEEPEVPEGAIVHASKNWCADVRDDVVGLWDCNDTPPQKFTLTEEGRVLQGEACMTPAADSSGVNLKECSVTDATQEWKQAGDGTVRNPASGLCLTAKGLGYIEPFVLADCTGADTQLWALPGA</sequence>
<dbReference type="PANTHER" id="PTHR43806">
    <property type="entry name" value="PEPTIDASE S8"/>
    <property type="match status" value="1"/>
</dbReference>
<dbReference type="SMART" id="SM00458">
    <property type="entry name" value="RICIN"/>
    <property type="match status" value="3"/>
</dbReference>
<feature type="region of interest" description="Disordered" evidence="7">
    <location>
        <begin position="19"/>
        <end position="55"/>
    </location>
</feature>
<feature type="region of interest" description="Disordered" evidence="7">
    <location>
        <begin position="397"/>
        <end position="427"/>
    </location>
</feature>
<dbReference type="Pfam" id="PF05345">
    <property type="entry name" value="He_PIG"/>
    <property type="match status" value="2"/>
</dbReference>
<feature type="domain" description="Ricin B lectin" evidence="8">
    <location>
        <begin position="496"/>
        <end position="616"/>
    </location>
</feature>
<dbReference type="Gene3D" id="2.60.40.10">
    <property type="entry name" value="Immunoglobulins"/>
    <property type="match status" value="2"/>
</dbReference>
<keyword evidence="2 5" id="KW-0645">Protease</keyword>
<dbReference type="Pfam" id="PF05922">
    <property type="entry name" value="Inhibitor_I9"/>
    <property type="match status" value="1"/>
</dbReference>
<evidence type="ECO:0000256" key="5">
    <source>
        <dbReference type="PROSITE-ProRule" id="PRU01240"/>
    </source>
</evidence>
<dbReference type="InterPro" id="IPR022398">
    <property type="entry name" value="Peptidase_S8_His-AS"/>
</dbReference>
<dbReference type="Gene3D" id="3.40.50.200">
    <property type="entry name" value="Peptidase S8/S53 domain"/>
    <property type="match status" value="1"/>
</dbReference>
<evidence type="ECO:0000259" key="8">
    <source>
        <dbReference type="SMART" id="SM00458"/>
    </source>
</evidence>
<feature type="domain" description="Ricin B lectin" evidence="8">
    <location>
        <begin position="708"/>
        <end position="823"/>
    </location>
</feature>
<feature type="active site" description="Charge relay system" evidence="5">
    <location>
        <position position="207"/>
    </location>
</feature>
<dbReference type="SUPFAM" id="SSF49313">
    <property type="entry name" value="Cadherin-like"/>
    <property type="match status" value="1"/>
</dbReference>
<feature type="compositionally biased region" description="Low complexity" evidence="7">
    <location>
        <begin position="23"/>
        <end position="34"/>
    </location>
</feature>
<dbReference type="InterPro" id="IPR010259">
    <property type="entry name" value="S8pro/Inhibitor_I9"/>
</dbReference>
<feature type="active site" description="Charge relay system" evidence="5">
    <location>
        <position position="359"/>
    </location>
</feature>
<dbReference type="RefSeq" id="WP_231439259.1">
    <property type="nucleotide sequence ID" value="NZ_JAJOMB010000002.1"/>
</dbReference>
<dbReference type="InterPro" id="IPR035992">
    <property type="entry name" value="Ricin_B-like_lectins"/>
</dbReference>
<dbReference type="SUPFAM" id="SSF50370">
    <property type="entry name" value="Ricin B-like lectins"/>
    <property type="match status" value="3"/>
</dbReference>
<dbReference type="FunFam" id="3.40.50.200:FF:000014">
    <property type="entry name" value="Proteinase K"/>
    <property type="match status" value="1"/>
</dbReference>
<dbReference type="GO" id="GO:0005615">
    <property type="term" value="C:extracellular space"/>
    <property type="evidence" value="ECO:0007669"/>
    <property type="project" value="TreeGrafter"/>
</dbReference>
<dbReference type="PROSITE" id="PS00138">
    <property type="entry name" value="SUBTILASE_SER"/>
    <property type="match status" value="1"/>
</dbReference>
<keyword evidence="3 5" id="KW-0378">Hydrolase</keyword>
<feature type="compositionally biased region" description="Acidic residues" evidence="7">
    <location>
        <begin position="841"/>
        <end position="853"/>
    </location>
</feature>
<evidence type="ECO:0000256" key="4">
    <source>
        <dbReference type="ARBA" id="ARBA00022825"/>
    </source>
</evidence>
<evidence type="ECO:0000256" key="2">
    <source>
        <dbReference type="ARBA" id="ARBA00022670"/>
    </source>
</evidence>
<gene>
    <name evidence="9" type="ORF">LR394_05455</name>
</gene>
<dbReference type="GO" id="GO:0005509">
    <property type="term" value="F:calcium ion binding"/>
    <property type="evidence" value="ECO:0007669"/>
    <property type="project" value="InterPro"/>
</dbReference>
<dbReference type="SUPFAM" id="SSF54897">
    <property type="entry name" value="Protease propeptides/inhibitors"/>
    <property type="match status" value="1"/>
</dbReference>
<dbReference type="Gene3D" id="3.30.70.80">
    <property type="entry name" value="Peptidase S8 propeptide/proteinase inhibitor I9"/>
    <property type="match status" value="1"/>
</dbReference>
<comment type="similarity">
    <text evidence="1 5 6">Belongs to the peptidase S8 family.</text>
</comment>
<dbReference type="AlphaFoldDB" id="A0A9X1NAJ6"/>
<evidence type="ECO:0000256" key="6">
    <source>
        <dbReference type="RuleBase" id="RU003355"/>
    </source>
</evidence>
<keyword evidence="4 5" id="KW-0720">Serine protease</keyword>
<dbReference type="InterPro" id="IPR015919">
    <property type="entry name" value="Cadherin-like_sf"/>
</dbReference>
<organism evidence="9 10">
    <name type="scientific">Kineosporia babensis</name>
    <dbReference type="NCBI Taxonomy" id="499548"/>
    <lineage>
        <taxon>Bacteria</taxon>
        <taxon>Bacillati</taxon>
        <taxon>Actinomycetota</taxon>
        <taxon>Actinomycetes</taxon>
        <taxon>Kineosporiales</taxon>
        <taxon>Kineosporiaceae</taxon>
        <taxon>Kineosporia</taxon>
    </lineage>
</organism>
<evidence type="ECO:0000313" key="10">
    <source>
        <dbReference type="Proteomes" id="UP001138997"/>
    </source>
</evidence>
<feature type="region of interest" description="Disordered" evidence="7">
    <location>
        <begin position="807"/>
        <end position="853"/>
    </location>
</feature>
<feature type="domain" description="Ricin B lectin" evidence="8">
    <location>
        <begin position="856"/>
        <end position="970"/>
    </location>
</feature>
<dbReference type="InterPro" id="IPR023828">
    <property type="entry name" value="Peptidase_S8_Ser-AS"/>
</dbReference>